<evidence type="ECO:0000259" key="9">
    <source>
        <dbReference type="Pfam" id="PF01850"/>
    </source>
</evidence>
<feature type="binding site" evidence="8">
    <location>
        <position position="12"/>
    </location>
    <ligand>
        <name>Mg(2+)</name>
        <dbReference type="ChEBI" id="CHEBI:18420"/>
    </ligand>
</feature>
<comment type="caution">
    <text evidence="10">The sequence shown here is derived from an EMBL/GenBank/DDBJ whole genome shotgun (WGS) entry which is preliminary data.</text>
</comment>
<dbReference type="GO" id="GO:0090729">
    <property type="term" value="F:toxin activity"/>
    <property type="evidence" value="ECO:0007669"/>
    <property type="project" value="UniProtKB-KW"/>
</dbReference>
<keyword evidence="8" id="KW-0800">Toxin</keyword>
<evidence type="ECO:0000256" key="7">
    <source>
        <dbReference type="ARBA" id="ARBA00038093"/>
    </source>
</evidence>
<dbReference type="OrthoDB" id="3257696at2"/>
<organism evidence="10 11">
    <name type="scientific">Actinocrispum wychmicini</name>
    <dbReference type="NCBI Taxonomy" id="1213861"/>
    <lineage>
        <taxon>Bacteria</taxon>
        <taxon>Bacillati</taxon>
        <taxon>Actinomycetota</taxon>
        <taxon>Actinomycetes</taxon>
        <taxon>Pseudonocardiales</taxon>
        <taxon>Pseudonocardiaceae</taxon>
        <taxon>Actinocrispum</taxon>
    </lineage>
</organism>
<name>A0A4R2JL23_9PSEU</name>
<dbReference type="Proteomes" id="UP000295680">
    <property type="component" value="Unassembled WGS sequence"/>
</dbReference>
<dbReference type="PANTHER" id="PTHR33653:SF1">
    <property type="entry name" value="RIBONUCLEASE VAPC2"/>
    <property type="match status" value="1"/>
</dbReference>
<evidence type="ECO:0000256" key="6">
    <source>
        <dbReference type="ARBA" id="ARBA00022842"/>
    </source>
</evidence>
<dbReference type="GO" id="GO:0000287">
    <property type="term" value="F:magnesium ion binding"/>
    <property type="evidence" value="ECO:0007669"/>
    <property type="project" value="UniProtKB-UniRule"/>
</dbReference>
<dbReference type="InterPro" id="IPR002716">
    <property type="entry name" value="PIN_dom"/>
</dbReference>
<dbReference type="InterPro" id="IPR029060">
    <property type="entry name" value="PIN-like_dom_sf"/>
</dbReference>
<comment type="cofactor">
    <cofactor evidence="1 8">
        <name>Mg(2+)</name>
        <dbReference type="ChEBI" id="CHEBI:18420"/>
    </cofactor>
</comment>
<reference evidence="10 11" key="1">
    <citation type="submission" date="2019-03" db="EMBL/GenBank/DDBJ databases">
        <title>Genomic Encyclopedia of Type Strains, Phase IV (KMG-IV): sequencing the most valuable type-strain genomes for metagenomic binning, comparative biology and taxonomic classification.</title>
        <authorList>
            <person name="Goeker M."/>
        </authorList>
    </citation>
    <scope>NUCLEOTIDE SEQUENCE [LARGE SCALE GENOMIC DNA]</scope>
    <source>
        <strain evidence="10 11">DSM 45934</strain>
    </source>
</reference>
<keyword evidence="5 8" id="KW-0378">Hydrolase</keyword>
<sequence length="152" mass="17044">MSADASQHGLLDTTILILRRWIDPAELPNEMAISAITLAELSAGLHEVRRNDEQDAYDEYAERARRLDVLQRAENEFDPVPFDAEAARIYGRVSAAVIAAGRKPRRRMTDLMIAATAVAEDLPLFTTNPDDFKGLHDLLTVVRVTRPRVPHE</sequence>
<dbReference type="PANTHER" id="PTHR33653">
    <property type="entry name" value="RIBONUCLEASE VAPC2"/>
    <property type="match status" value="1"/>
</dbReference>
<comment type="similarity">
    <text evidence="7 8">Belongs to the PINc/VapC protein family.</text>
</comment>
<evidence type="ECO:0000256" key="8">
    <source>
        <dbReference type="HAMAP-Rule" id="MF_00265"/>
    </source>
</evidence>
<dbReference type="EMBL" id="SLWS01000004">
    <property type="protein sequence ID" value="TCO59874.1"/>
    <property type="molecule type" value="Genomic_DNA"/>
</dbReference>
<keyword evidence="6 8" id="KW-0460">Magnesium</keyword>
<evidence type="ECO:0000256" key="2">
    <source>
        <dbReference type="ARBA" id="ARBA00022649"/>
    </source>
</evidence>
<dbReference type="Pfam" id="PF01850">
    <property type="entry name" value="PIN"/>
    <property type="match status" value="1"/>
</dbReference>
<dbReference type="InterPro" id="IPR022907">
    <property type="entry name" value="VapC_family"/>
</dbReference>
<evidence type="ECO:0000256" key="1">
    <source>
        <dbReference type="ARBA" id="ARBA00001946"/>
    </source>
</evidence>
<feature type="domain" description="PIN" evidence="9">
    <location>
        <begin position="18"/>
        <end position="133"/>
    </location>
</feature>
<comment type="function">
    <text evidence="8">Toxic component of a toxin-antitoxin (TA) system. An RNase.</text>
</comment>
<keyword evidence="4 8" id="KW-0479">Metal-binding</keyword>
<feature type="binding site" evidence="8">
    <location>
        <position position="110"/>
    </location>
    <ligand>
        <name>Mg(2+)</name>
        <dbReference type="ChEBI" id="CHEBI:18420"/>
    </ligand>
</feature>
<dbReference type="AlphaFoldDB" id="A0A4R2JL23"/>
<dbReference type="SUPFAM" id="SSF88723">
    <property type="entry name" value="PIN domain-like"/>
    <property type="match status" value="1"/>
</dbReference>
<proteinExistence type="inferred from homology"/>
<dbReference type="HAMAP" id="MF_00265">
    <property type="entry name" value="VapC_Nob1"/>
    <property type="match status" value="1"/>
</dbReference>
<dbReference type="Gene3D" id="3.40.50.1010">
    <property type="entry name" value="5'-nuclease"/>
    <property type="match status" value="1"/>
</dbReference>
<dbReference type="EC" id="3.1.-.-" evidence="8"/>
<evidence type="ECO:0000256" key="4">
    <source>
        <dbReference type="ARBA" id="ARBA00022723"/>
    </source>
</evidence>
<protein>
    <recommendedName>
        <fullName evidence="8">Ribonuclease VapC</fullName>
        <shortName evidence="8">RNase VapC</shortName>
        <ecNumber evidence="8">3.1.-.-</ecNumber>
    </recommendedName>
    <alternativeName>
        <fullName evidence="8">Toxin VapC</fullName>
    </alternativeName>
</protein>
<keyword evidence="2 8" id="KW-1277">Toxin-antitoxin system</keyword>
<dbReference type="CDD" id="cd18732">
    <property type="entry name" value="PIN_MtVapC4-C5_like"/>
    <property type="match status" value="1"/>
</dbReference>
<evidence type="ECO:0000256" key="5">
    <source>
        <dbReference type="ARBA" id="ARBA00022801"/>
    </source>
</evidence>
<evidence type="ECO:0000313" key="10">
    <source>
        <dbReference type="EMBL" id="TCO59874.1"/>
    </source>
</evidence>
<evidence type="ECO:0000256" key="3">
    <source>
        <dbReference type="ARBA" id="ARBA00022722"/>
    </source>
</evidence>
<dbReference type="GO" id="GO:0016787">
    <property type="term" value="F:hydrolase activity"/>
    <property type="evidence" value="ECO:0007669"/>
    <property type="project" value="UniProtKB-KW"/>
</dbReference>
<evidence type="ECO:0000313" key="11">
    <source>
        <dbReference type="Proteomes" id="UP000295680"/>
    </source>
</evidence>
<dbReference type="InterPro" id="IPR050556">
    <property type="entry name" value="Type_II_TA_system_RNase"/>
</dbReference>
<keyword evidence="11" id="KW-1185">Reference proteome</keyword>
<gene>
    <name evidence="8" type="primary">vapC</name>
    <name evidence="10" type="ORF">EV192_104717</name>
</gene>
<accession>A0A4R2JL23</accession>
<dbReference type="GO" id="GO:0004540">
    <property type="term" value="F:RNA nuclease activity"/>
    <property type="evidence" value="ECO:0007669"/>
    <property type="project" value="InterPro"/>
</dbReference>
<keyword evidence="3 8" id="KW-0540">Nuclease</keyword>
<dbReference type="RefSeq" id="WP_132118094.1">
    <property type="nucleotide sequence ID" value="NZ_SLWS01000004.1"/>
</dbReference>